<gene>
    <name evidence="4" type="ORF">I6N96_11460</name>
</gene>
<protein>
    <submittedName>
        <fullName evidence="4">Alanine racemase</fullName>
    </submittedName>
</protein>
<evidence type="ECO:0000313" key="4">
    <source>
        <dbReference type="EMBL" id="MBP1046886.1"/>
    </source>
</evidence>
<evidence type="ECO:0000256" key="1">
    <source>
        <dbReference type="ARBA" id="ARBA00005323"/>
    </source>
</evidence>
<dbReference type="SMART" id="SM01119">
    <property type="entry name" value="D-ser_dehydrat"/>
    <property type="match status" value="1"/>
</dbReference>
<evidence type="ECO:0000313" key="5">
    <source>
        <dbReference type="Proteomes" id="UP000673375"/>
    </source>
</evidence>
<dbReference type="PANTHER" id="PTHR28004">
    <property type="entry name" value="ZGC:162816-RELATED"/>
    <property type="match status" value="1"/>
</dbReference>
<comment type="caution">
    <text evidence="4">The sequence shown here is derived from an EMBL/GenBank/DDBJ whole genome shotgun (WGS) entry which is preliminary data.</text>
</comment>
<accession>A0ABS4CL73</accession>
<evidence type="ECO:0000256" key="2">
    <source>
        <dbReference type="ARBA" id="ARBA00023239"/>
    </source>
</evidence>
<keyword evidence="5" id="KW-1185">Reference proteome</keyword>
<keyword evidence="2" id="KW-0456">Lyase</keyword>
<dbReference type="Gene3D" id="3.20.20.10">
    <property type="entry name" value="Alanine racemase"/>
    <property type="match status" value="1"/>
</dbReference>
<dbReference type="InterPro" id="IPR029066">
    <property type="entry name" value="PLP-binding_barrel"/>
</dbReference>
<dbReference type="Gene3D" id="2.40.37.20">
    <property type="entry name" value="D-serine dehydratase-like domain"/>
    <property type="match status" value="1"/>
</dbReference>
<sequence length="359" mass="39617">MRTPTLLIDKQVALKNIQVMQQKVDQQGQVSLRPHIKTHKTPEFAVQQHNFGKAGITCAKLSEAQVMMEHGIRDIFLAYPLADREKIRHSLSLAKQIDRWIYSIDTYEGACLLSEEAVAADQEVEVRVEIDTGLFRSGLALEEAVDTILQFEKLPRLKITGIYTYRGSKDRTGKVVKDTFRAGVEEAELMVALAERLRGQGLSITDVSVGSTPTLEGVLAVKGITEVRPGTYIFNDAMQVAYEVCTLSECAASVLVTVVSVHGDRAVVDGGSKSFATDVQPTADVVPIRGFGIIKGHPTIVFERMNEEHGVLQLHGDQLVVGETIEIIPNHICSTVNLYDYYYFRDGEQVAVSARGKTQ</sequence>
<dbReference type="Pfam" id="PF01168">
    <property type="entry name" value="Ala_racemase_N"/>
    <property type="match status" value="1"/>
</dbReference>
<dbReference type="Pfam" id="PF14031">
    <property type="entry name" value="D-ser_dehydrat"/>
    <property type="match status" value="1"/>
</dbReference>
<dbReference type="SUPFAM" id="SSF51419">
    <property type="entry name" value="PLP-binding barrel"/>
    <property type="match status" value="1"/>
</dbReference>
<dbReference type="InterPro" id="IPR001608">
    <property type="entry name" value="Ala_racemase_N"/>
</dbReference>
<dbReference type="RefSeq" id="WP_209557676.1">
    <property type="nucleotide sequence ID" value="NZ_JAEDXU010000005.1"/>
</dbReference>
<dbReference type="InterPro" id="IPR051466">
    <property type="entry name" value="D-amino_acid_metab_enzyme"/>
</dbReference>
<feature type="domain" description="D-serine dehydratase-like" evidence="3">
    <location>
        <begin position="251"/>
        <end position="346"/>
    </location>
</feature>
<name>A0ABS4CL73_9ENTE</name>
<organism evidence="4 5">
    <name type="scientific">Enterococcus larvae</name>
    <dbReference type="NCBI Taxonomy" id="2794352"/>
    <lineage>
        <taxon>Bacteria</taxon>
        <taxon>Bacillati</taxon>
        <taxon>Bacillota</taxon>
        <taxon>Bacilli</taxon>
        <taxon>Lactobacillales</taxon>
        <taxon>Enterococcaceae</taxon>
        <taxon>Enterococcus</taxon>
    </lineage>
</organism>
<comment type="similarity">
    <text evidence="1">Belongs to the DSD1 family.</text>
</comment>
<dbReference type="EMBL" id="JAEDXU010000005">
    <property type="protein sequence ID" value="MBP1046886.1"/>
    <property type="molecule type" value="Genomic_DNA"/>
</dbReference>
<dbReference type="InterPro" id="IPR026956">
    <property type="entry name" value="D-ser_dehydrat-like_dom"/>
</dbReference>
<dbReference type="Proteomes" id="UP000673375">
    <property type="component" value="Unassembled WGS sequence"/>
</dbReference>
<reference evidence="4 5" key="1">
    <citation type="submission" date="2020-12" db="EMBL/GenBank/DDBJ databases">
        <title>Vagococcus allomyrinae sp. nov. and Enterococcus lavae sp. nov., isolated from the larvae of Allomyrina dichotoma.</title>
        <authorList>
            <person name="Lee S.D."/>
        </authorList>
    </citation>
    <scope>NUCLEOTIDE SEQUENCE [LARGE SCALE GENOMIC DNA]</scope>
    <source>
        <strain evidence="4 5">BWM-S5</strain>
    </source>
</reference>
<dbReference type="InterPro" id="IPR042208">
    <property type="entry name" value="D-ser_dehydrat-like_sf"/>
</dbReference>
<dbReference type="PANTHER" id="PTHR28004:SF2">
    <property type="entry name" value="D-SERINE DEHYDRATASE"/>
    <property type="match status" value="1"/>
</dbReference>
<evidence type="ECO:0000259" key="3">
    <source>
        <dbReference type="SMART" id="SM01119"/>
    </source>
</evidence>
<proteinExistence type="inferred from homology"/>